<reference evidence="1" key="1">
    <citation type="submission" date="2022-06" db="EMBL/GenBank/DDBJ databases">
        <authorList>
            <person name="Berger JAMES D."/>
            <person name="Berger JAMES D."/>
        </authorList>
    </citation>
    <scope>NUCLEOTIDE SEQUENCE [LARGE SCALE GENOMIC DNA]</scope>
</reference>
<name>A0AA85FYG0_9TREM</name>
<dbReference type="Proteomes" id="UP000050792">
    <property type="component" value="Unassembled WGS sequence"/>
</dbReference>
<dbReference type="AlphaFoldDB" id="A0AA85FYG0"/>
<proteinExistence type="predicted"/>
<dbReference type="Pfam" id="PF15691">
    <property type="entry name" value="PPP1R32"/>
    <property type="match status" value="1"/>
</dbReference>
<keyword evidence="1" id="KW-1185">Reference proteome</keyword>
<dbReference type="InterPro" id="IPR031410">
    <property type="entry name" value="SAXO4"/>
</dbReference>
<organism evidence="1 2">
    <name type="scientific">Schistosoma rodhaini</name>
    <dbReference type="NCBI Taxonomy" id="6188"/>
    <lineage>
        <taxon>Eukaryota</taxon>
        <taxon>Metazoa</taxon>
        <taxon>Spiralia</taxon>
        <taxon>Lophotrochozoa</taxon>
        <taxon>Platyhelminthes</taxon>
        <taxon>Trematoda</taxon>
        <taxon>Digenea</taxon>
        <taxon>Strigeidida</taxon>
        <taxon>Schistosomatoidea</taxon>
        <taxon>Schistosomatidae</taxon>
        <taxon>Schistosoma</taxon>
    </lineage>
</organism>
<dbReference type="GO" id="GO:0019902">
    <property type="term" value="F:phosphatase binding"/>
    <property type="evidence" value="ECO:0007669"/>
    <property type="project" value="TreeGrafter"/>
</dbReference>
<protein>
    <submittedName>
        <fullName evidence="2">Uncharacterized protein</fullName>
    </submittedName>
</protein>
<dbReference type="PANTHER" id="PTHR34349">
    <property type="entry name" value="PROTEIN PHOSPHATASE 1 REGULATORY SUBUNIT 32"/>
    <property type="match status" value="1"/>
</dbReference>
<dbReference type="PANTHER" id="PTHR34349:SF1">
    <property type="entry name" value="PROTEIN PHOSPHATASE 1 REGULATORY SUBUNIT 32"/>
    <property type="match status" value="1"/>
</dbReference>
<sequence>MTTNISFTKSRSLGSVMCCAQTKLRHIQKGKGGENNNPIHHITFNTTPHIQYCGDYNLDTNVYRTSGFVSNIRPFIRYSGKLDEKDNTAFRNILSTNYLSTNHKDFLAYSIPSGKETLPYLAEQLVNETKVPKAFSTENNILDQKAKDIFTPILPKEKFVLSRKAGSCNIENEDYCHGPNTHSTTHVVHYGQIESRPYDMFKVTVGRKEESGSTRSISNFDAISNCFRYSFKTVQTGCKTDKLTSQTTYMSDFRPFCHKNGSESFSNWLGNISYQKPTGYVIQNKLWPEYKSHHSYYIFKHSDGFPEVYLEKLMRTDSDECKSAIHGFIESSITKSSQNDLQNQPKSPAELLGRVTVGRLETSGSALNISGYVKSQDTPPDRRVSHSMNQFCNPPPGQEDGDRGYILFNIQPPKETATSRSVRLHYLEPQTPSTDKLGTYDPYQSKSISARDTLLNRTTKNII</sequence>
<evidence type="ECO:0000313" key="1">
    <source>
        <dbReference type="Proteomes" id="UP000050792"/>
    </source>
</evidence>
<evidence type="ECO:0000313" key="2">
    <source>
        <dbReference type="WBParaSite" id="SRDH1_6990.1"/>
    </source>
</evidence>
<dbReference type="WBParaSite" id="SRDH1_6990.1">
    <property type="protein sequence ID" value="SRDH1_6990.1"/>
    <property type="gene ID" value="SRDH1_6990"/>
</dbReference>
<accession>A0AA85FYG0</accession>
<reference evidence="2" key="2">
    <citation type="submission" date="2023-11" db="UniProtKB">
        <authorList>
            <consortium name="WormBaseParasite"/>
        </authorList>
    </citation>
    <scope>IDENTIFICATION</scope>
</reference>